<dbReference type="EMBL" id="CAGKOT010000036">
    <property type="protein sequence ID" value="CAB5376752.1"/>
    <property type="molecule type" value="Genomic_DNA"/>
</dbReference>
<evidence type="ECO:0000313" key="1">
    <source>
        <dbReference type="EMBL" id="CAB5376752.1"/>
    </source>
</evidence>
<proteinExistence type="predicted"/>
<reference evidence="1" key="1">
    <citation type="submission" date="2020-05" db="EMBL/GenBank/DDBJ databases">
        <authorList>
            <person name="Rincon C."/>
            <person name="Sanders R I."/>
            <person name="Robbins C."/>
            <person name="Chaturvedi A."/>
        </authorList>
    </citation>
    <scope>NUCLEOTIDE SEQUENCE</scope>
    <source>
        <strain evidence="1">CHB12</strain>
    </source>
</reference>
<organism evidence="1 2">
    <name type="scientific">Rhizophagus irregularis</name>
    <dbReference type="NCBI Taxonomy" id="588596"/>
    <lineage>
        <taxon>Eukaryota</taxon>
        <taxon>Fungi</taxon>
        <taxon>Fungi incertae sedis</taxon>
        <taxon>Mucoromycota</taxon>
        <taxon>Glomeromycotina</taxon>
        <taxon>Glomeromycetes</taxon>
        <taxon>Glomerales</taxon>
        <taxon>Glomeraceae</taxon>
        <taxon>Rhizophagus</taxon>
    </lineage>
</organism>
<comment type="caution">
    <text evidence="1">The sequence shown here is derived from an EMBL/GenBank/DDBJ whole genome shotgun (WGS) entry which is preliminary data.</text>
</comment>
<protein>
    <submittedName>
        <fullName evidence="1">Uncharacterized protein</fullName>
    </submittedName>
</protein>
<dbReference type="OrthoDB" id="10384348at2759"/>
<sequence>MNSNIFQLRILTLQLPQLDQNPMRHIQNIPTQVTPLDMNVNFSQTNRPEIFRFDIPGFQIQVIIIPVSSPSTSLNNSDMLNQGQ</sequence>
<dbReference type="Proteomes" id="UP000684084">
    <property type="component" value="Unassembled WGS sequence"/>
</dbReference>
<accession>A0A915ZJ39</accession>
<name>A0A915ZJ39_9GLOM</name>
<dbReference type="AlphaFoldDB" id="A0A915ZJ39"/>
<evidence type="ECO:0000313" key="2">
    <source>
        <dbReference type="Proteomes" id="UP000684084"/>
    </source>
</evidence>
<gene>
    <name evidence="1" type="ORF">CHRIB12_LOCUS15441</name>
</gene>